<keyword evidence="7 13" id="KW-0811">Translocation</keyword>
<evidence type="ECO:0000313" key="15">
    <source>
        <dbReference type="EMBL" id="SHI59082.1"/>
    </source>
</evidence>
<feature type="transmembrane region" description="Helical" evidence="13">
    <location>
        <begin position="270"/>
        <end position="293"/>
    </location>
</feature>
<dbReference type="InterPro" id="IPR022646">
    <property type="entry name" value="SecD/SecF_CS"/>
</dbReference>
<dbReference type="GO" id="GO:0065002">
    <property type="term" value="P:intracellular protein transmembrane transport"/>
    <property type="evidence" value="ECO:0007669"/>
    <property type="project" value="UniProtKB-UniRule"/>
</dbReference>
<name>A0A1M6CDJ3_MALRU</name>
<comment type="similarity">
    <text evidence="11">In the N-terminal section; belongs to the SecD/SecF family. SecD subfamily.</text>
</comment>
<keyword evidence="5 13" id="KW-0653">Protein transport</keyword>
<comment type="subcellular location">
    <subcellularLocation>
        <location evidence="1 13">Cell membrane</location>
        <topology evidence="1 13">Multi-pass membrane protein</topology>
    </subcellularLocation>
</comment>
<accession>A0A1M6CDJ3</accession>
<evidence type="ECO:0000256" key="11">
    <source>
        <dbReference type="ARBA" id="ARBA00061053"/>
    </source>
</evidence>
<feature type="domain" description="Protein export membrane protein SecD/SecF C-terminal" evidence="14">
    <location>
        <begin position="116"/>
        <end position="295"/>
    </location>
</feature>
<evidence type="ECO:0000256" key="5">
    <source>
        <dbReference type="ARBA" id="ARBA00022927"/>
    </source>
</evidence>
<dbReference type="InterPro" id="IPR048634">
    <property type="entry name" value="SecD_SecF_C"/>
</dbReference>
<dbReference type="FunFam" id="1.20.1640.10:FF:000024">
    <property type="entry name" value="Multifunctional fusion protein"/>
    <property type="match status" value="1"/>
</dbReference>
<evidence type="ECO:0000256" key="1">
    <source>
        <dbReference type="ARBA" id="ARBA00004651"/>
    </source>
</evidence>
<dbReference type="OrthoDB" id="9774769at2"/>
<evidence type="ECO:0000313" key="16">
    <source>
        <dbReference type="Proteomes" id="UP000184171"/>
    </source>
</evidence>
<evidence type="ECO:0000256" key="12">
    <source>
        <dbReference type="ARBA" id="ARBA00065973"/>
    </source>
</evidence>
<feature type="transmembrane region" description="Helical" evidence="13">
    <location>
        <begin position="140"/>
        <end position="157"/>
    </location>
</feature>
<evidence type="ECO:0000256" key="10">
    <source>
        <dbReference type="ARBA" id="ARBA00060856"/>
    </source>
</evidence>
<feature type="transmembrane region" description="Helical" evidence="13">
    <location>
        <begin position="243"/>
        <end position="264"/>
    </location>
</feature>
<dbReference type="AlphaFoldDB" id="A0A1M6CDJ3"/>
<feature type="transmembrane region" description="Helical" evidence="13">
    <location>
        <begin position="18"/>
        <end position="36"/>
    </location>
</feature>
<reference evidence="15 16" key="1">
    <citation type="submission" date="2016-11" db="EMBL/GenBank/DDBJ databases">
        <authorList>
            <person name="Jaros S."/>
            <person name="Januszkiewicz K."/>
            <person name="Wedrychowicz H."/>
        </authorList>
    </citation>
    <scope>NUCLEOTIDE SEQUENCE [LARGE SCALE GENOMIC DNA]</scope>
    <source>
        <strain evidence="15 16">DSM 5091</strain>
    </source>
</reference>
<keyword evidence="2 13" id="KW-0813">Transport</keyword>
<gene>
    <name evidence="13" type="primary">secF</name>
    <name evidence="15" type="ORF">SAMN02745165_00493</name>
</gene>
<dbReference type="EMBL" id="FQZT01000001">
    <property type="protein sequence ID" value="SHI59082.1"/>
    <property type="molecule type" value="Genomic_DNA"/>
</dbReference>
<evidence type="ECO:0000256" key="3">
    <source>
        <dbReference type="ARBA" id="ARBA00022475"/>
    </source>
</evidence>
<dbReference type="Gene3D" id="1.20.1640.10">
    <property type="entry name" value="Multidrug efflux transporter AcrB transmembrane domain"/>
    <property type="match status" value="1"/>
</dbReference>
<evidence type="ECO:0000256" key="7">
    <source>
        <dbReference type="ARBA" id="ARBA00023010"/>
    </source>
</evidence>
<feature type="transmembrane region" description="Helical" evidence="13">
    <location>
        <begin position="164"/>
        <end position="185"/>
    </location>
</feature>
<evidence type="ECO:0000256" key="2">
    <source>
        <dbReference type="ARBA" id="ARBA00022448"/>
    </source>
</evidence>
<dbReference type="PRINTS" id="PR01755">
    <property type="entry name" value="SECFTRNLCASE"/>
</dbReference>
<evidence type="ECO:0000256" key="6">
    <source>
        <dbReference type="ARBA" id="ARBA00022989"/>
    </source>
</evidence>
<dbReference type="PANTHER" id="PTHR30081">
    <property type="entry name" value="PROTEIN-EXPORT MEMBRANE PROTEIN SEC"/>
    <property type="match status" value="1"/>
</dbReference>
<comment type="similarity">
    <text evidence="13">Belongs to the SecD/SecF family. SecF subfamily.</text>
</comment>
<comment type="subunit">
    <text evidence="13">Forms a complex with SecD. Part of the essential Sec protein translocation apparatus which comprises SecA, SecYEG and auxiliary proteins SecDF. Other proteins may also be involved.</text>
</comment>
<dbReference type="PANTHER" id="PTHR30081:SF8">
    <property type="entry name" value="PROTEIN TRANSLOCASE SUBUNIT SECF"/>
    <property type="match status" value="1"/>
</dbReference>
<dbReference type="GO" id="GO:0005886">
    <property type="term" value="C:plasma membrane"/>
    <property type="evidence" value="ECO:0007669"/>
    <property type="project" value="UniProtKB-SubCell"/>
</dbReference>
<comment type="function">
    <text evidence="9 13">Part of the Sec protein translocase complex. Interacts with the SecYEG preprotein conducting channel. SecDF uses the proton motive force (PMF) to complete protein translocation after the ATP-dependent function of SecA.</text>
</comment>
<evidence type="ECO:0000256" key="9">
    <source>
        <dbReference type="ARBA" id="ARBA00059018"/>
    </source>
</evidence>
<dbReference type="NCBIfam" id="TIGR00916">
    <property type="entry name" value="2A0604s01"/>
    <property type="match status" value="1"/>
</dbReference>
<dbReference type="GO" id="GO:0006605">
    <property type="term" value="P:protein targeting"/>
    <property type="evidence" value="ECO:0007669"/>
    <property type="project" value="UniProtKB-UniRule"/>
</dbReference>
<feature type="transmembrane region" description="Helical" evidence="13">
    <location>
        <begin position="191"/>
        <end position="212"/>
    </location>
</feature>
<evidence type="ECO:0000256" key="8">
    <source>
        <dbReference type="ARBA" id="ARBA00023136"/>
    </source>
</evidence>
<dbReference type="Pfam" id="PF02355">
    <property type="entry name" value="SecD_SecF_C"/>
    <property type="match status" value="1"/>
</dbReference>
<dbReference type="NCBIfam" id="TIGR00966">
    <property type="entry name" value="transloc_SecF"/>
    <property type="match status" value="1"/>
</dbReference>
<dbReference type="HAMAP" id="MF_01464_B">
    <property type="entry name" value="SecF_B"/>
    <property type="match status" value="1"/>
</dbReference>
<comment type="subunit">
    <text evidence="12">Part of the essential Sec protein translocation apparatus which comprises SecA, SecYEG and auxiliary proteins SecDF-YajC and YidC.</text>
</comment>
<protein>
    <recommendedName>
        <fullName evidence="13">Protein-export membrane protein SecF</fullName>
    </recommendedName>
</protein>
<dbReference type="SUPFAM" id="SSF82866">
    <property type="entry name" value="Multidrug efflux transporter AcrB transmembrane domain"/>
    <property type="match status" value="1"/>
</dbReference>
<organism evidence="15 16">
    <name type="scientific">Malonomonas rubra DSM 5091</name>
    <dbReference type="NCBI Taxonomy" id="1122189"/>
    <lineage>
        <taxon>Bacteria</taxon>
        <taxon>Pseudomonadati</taxon>
        <taxon>Thermodesulfobacteriota</taxon>
        <taxon>Desulfuromonadia</taxon>
        <taxon>Desulfuromonadales</taxon>
        <taxon>Geopsychrobacteraceae</taxon>
        <taxon>Malonomonas</taxon>
    </lineage>
</organism>
<sequence length="304" mass="32971">MQLIKPDTNIDFVGKRKLALIVSAVLILIGLASLTIKGGPDYGIDFAGGTLVQVQFTEDTDPAAIKSALSGIDLGSLVVQSFGDNQNEFLIRVENTSAELQGLSAQIQSALEATYNEGSVDIRRVEMVGPQVGKDLRGKGLKAIFYAMLGILVYISWRFEFRFAVGAIIALCHDVLITLGAFSVFGKEIDLPIIAAFLAIIGYSLNDTIIVYDRIRENLGKHHKESFTFIVNRSINETLSRTLLTSGTTLLVVLTLFILGGGVIHNFAFAMLVGVLIGTYSSIFVASPVLILWEQRKKAAATEE</sequence>
<dbReference type="RefSeq" id="WP_072905167.1">
    <property type="nucleotide sequence ID" value="NZ_FQZT01000001.1"/>
</dbReference>
<comment type="similarity">
    <text evidence="10">In the C-terminal section; belongs to the SecD/SecF family. SecF subfamily.</text>
</comment>
<evidence type="ECO:0000256" key="4">
    <source>
        <dbReference type="ARBA" id="ARBA00022692"/>
    </source>
</evidence>
<dbReference type="GO" id="GO:0015450">
    <property type="term" value="F:protein-transporting ATPase activity"/>
    <property type="evidence" value="ECO:0007669"/>
    <property type="project" value="InterPro"/>
</dbReference>
<dbReference type="InterPro" id="IPR022645">
    <property type="entry name" value="SecD/SecF_bac"/>
</dbReference>
<keyword evidence="16" id="KW-1185">Reference proteome</keyword>
<evidence type="ECO:0000256" key="13">
    <source>
        <dbReference type="HAMAP-Rule" id="MF_01464"/>
    </source>
</evidence>
<dbReference type="InterPro" id="IPR055344">
    <property type="entry name" value="SecD_SecF_C_bact"/>
</dbReference>
<proteinExistence type="inferred from homology"/>
<dbReference type="Proteomes" id="UP000184171">
    <property type="component" value="Unassembled WGS sequence"/>
</dbReference>
<evidence type="ECO:0000259" key="14">
    <source>
        <dbReference type="Pfam" id="PF02355"/>
    </source>
</evidence>
<dbReference type="GO" id="GO:0043952">
    <property type="term" value="P:protein transport by the Sec complex"/>
    <property type="evidence" value="ECO:0007669"/>
    <property type="project" value="UniProtKB-UniRule"/>
</dbReference>
<keyword evidence="8 13" id="KW-0472">Membrane</keyword>
<dbReference type="STRING" id="1122189.SAMN02745165_00493"/>
<keyword evidence="4 13" id="KW-0812">Transmembrane</keyword>
<dbReference type="InterPro" id="IPR022813">
    <property type="entry name" value="SecD/SecF_arch_bac"/>
</dbReference>
<keyword evidence="6 13" id="KW-1133">Transmembrane helix</keyword>
<keyword evidence="3 13" id="KW-1003">Cell membrane</keyword>
<dbReference type="Pfam" id="PF07549">
    <property type="entry name" value="Sec_GG"/>
    <property type="match status" value="1"/>
</dbReference>
<dbReference type="InterPro" id="IPR005665">
    <property type="entry name" value="SecF_bac"/>
</dbReference>